<dbReference type="GO" id="GO:0016787">
    <property type="term" value="F:hydrolase activity"/>
    <property type="evidence" value="ECO:0007669"/>
    <property type="project" value="UniProtKB-KW"/>
</dbReference>
<dbReference type="SUPFAM" id="SSF46785">
    <property type="entry name" value="Winged helix' DNA-binding domain"/>
    <property type="match status" value="1"/>
</dbReference>
<dbReference type="Gene3D" id="3.90.79.10">
    <property type="entry name" value="Nucleoside Triphosphate Pyrophosphohydrolase"/>
    <property type="match status" value="1"/>
</dbReference>
<dbReference type="Pfam" id="PF21906">
    <property type="entry name" value="WHD_NrtR"/>
    <property type="match status" value="1"/>
</dbReference>
<dbReference type="InterPro" id="IPR015797">
    <property type="entry name" value="NUDIX_hydrolase-like_dom_sf"/>
</dbReference>
<dbReference type="PANTHER" id="PTHR43736">
    <property type="entry name" value="ADP-RIBOSE PYROPHOSPHATASE"/>
    <property type="match status" value="1"/>
</dbReference>
<evidence type="ECO:0000313" key="3">
    <source>
        <dbReference type="Proteomes" id="UP000293583"/>
    </source>
</evidence>
<feature type="domain" description="Nudix hydrolase" evidence="1">
    <location>
        <begin position="30"/>
        <end position="183"/>
    </location>
</feature>
<sequence>MRRAMSFSPNKYKTSFNSMPNKDVLKGDWLPNISVDCVIFGFQENHLKVLLLKFRNNEIWSLPGGFIGKEEDADEAAKRILWQRTGLENIYLQQFHTFGDLKRNIGAIEKHEEINLAMGRSNEDLKWLSHRYITIGYYALVEYSKVKVTLNDVSDDSSWMDVDQIPSLFLDHTEIVKTGLAHLRSSIDTKLAAFNLLPETFTMSELQQVYETILGKELVRTNFQRKMLSLDILERIEKKYSGGAHKAPYLYRLDKKKAEAFLTSAS</sequence>
<dbReference type="Pfam" id="PF00293">
    <property type="entry name" value="NUDIX"/>
    <property type="match status" value="1"/>
</dbReference>
<dbReference type="PANTHER" id="PTHR43736:SF4">
    <property type="entry name" value="SLR1690 PROTEIN"/>
    <property type="match status" value="1"/>
</dbReference>
<name>A0A4Q9BEE9_9BACT</name>
<dbReference type="PROSITE" id="PS51462">
    <property type="entry name" value="NUDIX"/>
    <property type="match status" value="1"/>
</dbReference>
<dbReference type="Gene3D" id="1.10.10.10">
    <property type="entry name" value="Winged helix-like DNA-binding domain superfamily/Winged helix DNA-binding domain"/>
    <property type="match status" value="1"/>
</dbReference>
<organism evidence="2 3">
    <name type="scientific">Aquirufa antheringensis</name>
    <dbReference type="NCBI Taxonomy" id="2516559"/>
    <lineage>
        <taxon>Bacteria</taxon>
        <taxon>Pseudomonadati</taxon>
        <taxon>Bacteroidota</taxon>
        <taxon>Cytophagia</taxon>
        <taxon>Cytophagales</taxon>
        <taxon>Flectobacillaceae</taxon>
        <taxon>Aquirufa</taxon>
    </lineage>
</organism>
<dbReference type="InterPro" id="IPR036388">
    <property type="entry name" value="WH-like_DNA-bd_sf"/>
</dbReference>
<evidence type="ECO:0000313" key="2">
    <source>
        <dbReference type="EMBL" id="TBH74367.1"/>
    </source>
</evidence>
<accession>A0A4Q9BEE9</accession>
<evidence type="ECO:0000259" key="1">
    <source>
        <dbReference type="PROSITE" id="PS51462"/>
    </source>
</evidence>
<dbReference type="InterPro" id="IPR054105">
    <property type="entry name" value="WHD_NrtR"/>
</dbReference>
<keyword evidence="2" id="KW-0378">Hydrolase</keyword>
<dbReference type="InterPro" id="IPR036390">
    <property type="entry name" value="WH_DNA-bd_sf"/>
</dbReference>
<proteinExistence type="predicted"/>
<dbReference type="SUPFAM" id="SSF55811">
    <property type="entry name" value="Nudix"/>
    <property type="match status" value="1"/>
</dbReference>
<dbReference type="OrthoDB" id="9786141at2"/>
<keyword evidence="3" id="KW-1185">Reference proteome</keyword>
<comment type="caution">
    <text evidence="2">The sequence shown here is derived from an EMBL/GenBank/DDBJ whole genome shotgun (WGS) entry which is preliminary data.</text>
</comment>
<protein>
    <submittedName>
        <fullName evidence="2">NUDIX hydrolase</fullName>
    </submittedName>
</protein>
<dbReference type="AlphaFoldDB" id="A0A4Q9BEE9"/>
<dbReference type="CDD" id="cd18873">
    <property type="entry name" value="NUDIX_NadM_like"/>
    <property type="match status" value="1"/>
</dbReference>
<dbReference type="Proteomes" id="UP000293583">
    <property type="component" value="Unassembled WGS sequence"/>
</dbReference>
<dbReference type="InterPro" id="IPR000086">
    <property type="entry name" value="NUDIX_hydrolase_dom"/>
</dbReference>
<dbReference type="EMBL" id="SEWY01000002">
    <property type="protein sequence ID" value="TBH74367.1"/>
    <property type="molecule type" value="Genomic_DNA"/>
</dbReference>
<reference evidence="2 3" key="1">
    <citation type="submission" date="2019-02" db="EMBL/GenBank/DDBJ databases">
        <title>Genome of a new Bacteroidetes strain.</title>
        <authorList>
            <person name="Pitt A."/>
        </authorList>
    </citation>
    <scope>NUCLEOTIDE SEQUENCE [LARGE SCALE GENOMIC DNA]</scope>
    <source>
        <strain evidence="2 3">103A-SOEBACH</strain>
    </source>
</reference>
<gene>
    <name evidence="2" type="ORF">EWU20_04295</name>
</gene>